<dbReference type="Proteomes" id="UP000539473">
    <property type="component" value="Unassembled WGS sequence"/>
</dbReference>
<dbReference type="PANTHER" id="PTHR43252:SF2">
    <property type="entry name" value="TRANSCRIPTION REGULATOR, PADR-LIKE FAMILY"/>
    <property type="match status" value="1"/>
</dbReference>
<dbReference type="Proteomes" id="UP000619376">
    <property type="component" value="Unassembled WGS sequence"/>
</dbReference>
<evidence type="ECO:0000259" key="1">
    <source>
        <dbReference type="Pfam" id="PF03551"/>
    </source>
</evidence>
<evidence type="ECO:0000313" key="3">
    <source>
        <dbReference type="EMBL" id="GHF64398.1"/>
    </source>
</evidence>
<dbReference type="AlphaFoldDB" id="A0A7W8KLB4"/>
<dbReference type="InterPro" id="IPR005149">
    <property type="entry name" value="Tscrpt_reg_PadR_N"/>
</dbReference>
<feature type="domain" description="Transcription regulator PadR N-terminal" evidence="1">
    <location>
        <begin position="14"/>
        <end position="85"/>
    </location>
</feature>
<dbReference type="RefSeq" id="WP_184116143.1">
    <property type="nucleotide sequence ID" value="NZ_BNAJ01000020.1"/>
</dbReference>
<reference evidence="4 5" key="3">
    <citation type="submission" date="2020-08" db="EMBL/GenBank/DDBJ databases">
        <title>Genomic Encyclopedia of Type Strains, Phase IV (KMG-IV): sequencing the most valuable type-strain genomes for metagenomic binning, comparative biology and taxonomic classification.</title>
        <authorList>
            <person name="Goeker M."/>
        </authorList>
    </citation>
    <scope>NUCLEOTIDE SEQUENCE [LARGE SCALE GENOMIC DNA]</scope>
    <source>
        <strain evidence="4 5">DSM 27521</strain>
    </source>
</reference>
<dbReference type="InterPro" id="IPR036390">
    <property type="entry name" value="WH_DNA-bd_sf"/>
</dbReference>
<reference evidence="3" key="4">
    <citation type="submission" date="2024-05" db="EMBL/GenBank/DDBJ databases">
        <authorList>
            <person name="Sun Q."/>
            <person name="Zhou Y."/>
        </authorList>
    </citation>
    <scope>NUCLEOTIDE SEQUENCE</scope>
    <source>
        <strain evidence="3">CGMCC 1.18437</strain>
    </source>
</reference>
<dbReference type="InterPro" id="IPR036388">
    <property type="entry name" value="WH-like_DNA-bd_sf"/>
</dbReference>
<dbReference type="EMBL" id="BNAJ01000020">
    <property type="protein sequence ID" value="GHF64398.1"/>
    <property type="molecule type" value="Genomic_DNA"/>
</dbReference>
<dbReference type="GO" id="GO:0003677">
    <property type="term" value="F:DNA binding"/>
    <property type="evidence" value="ECO:0007669"/>
    <property type="project" value="UniProtKB-KW"/>
</dbReference>
<reference evidence="6" key="2">
    <citation type="journal article" date="2019" name="Int. J. Syst. Evol. Microbiol.">
        <title>The Global Catalogue of Microorganisms (GCM) 10K type strain sequencing project: providing services to taxonomists for standard genome sequencing and annotation.</title>
        <authorList>
            <consortium name="The Broad Institute Genomics Platform"/>
            <consortium name="The Broad Institute Genome Sequencing Center for Infectious Disease"/>
            <person name="Wu L."/>
            <person name="Ma J."/>
        </authorList>
    </citation>
    <scope>NUCLEOTIDE SEQUENCE [LARGE SCALE GENOMIC DNA]</scope>
    <source>
        <strain evidence="6">CGMCC 1.18437</strain>
    </source>
</reference>
<evidence type="ECO:0000313" key="4">
    <source>
        <dbReference type="EMBL" id="MBB5379111.1"/>
    </source>
</evidence>
<gene>
    <name evidence="3" type="ORF">GCM10017781_45360</name>
    <name evidence="4" type="ORF">HNQ07_004626</name>
</gene>
<evidence type="ECO:0000259" key="2">
    <source>
        <dbReference type="Pfam" id="PF10400"/>
    </source>
</evidence>
<protein>
    <submittedName>
        <fullName evidence="4">DNA-binding PadR family transcriptional regulator</fullName>
    </submittedName>
</protein>
<dbReference type="EMBL" id="JACHFK010000020">
    <property type="protein sequence ID" value="MBB5379111.1"/>
    <property type="molecule type" value="Genomic_DNA"/>
</dbReference>
<organism evidence="4 5">
    <name type="scientific">Deinococcus metalli</name>
    <dbReference type="NCBI Taxonomy" id="1141878"/>
    <lineage>
        <taxon>Bacteria</taxon>
        <taxon>Thermotogati</taxon>
        <taxon>Deinococcota</taxon>
        <taxon>Deinococci</taxon>
        <taxon>Deinococcales</taxon>
        <taxon>Deinococcaceae</taxon>
        <taxon>Deinococcus</taxon>
    </lineage>
</organism>
<evidence type="ECO:0000313" key="5">
    <source>
        <dbReference type="Proteomes" id="UP000539473"/>
    </source>
</evidence>
<dbReference type="InterPro" id="IPR018309">
    <property type="entry name" value="Tscrpt_reg_PadR_C"/>
</dbReference>
<reference evidence="3" key="1">
    <citation type="journal article" date="2014" name="Int. J. Syst. Evol. Microbiol.">
        <title>Complete genome of a new Firmicutes species belonging to the dominant human colonic microbiota ('Ruminococcus bicirculans') reveals two chromosomes and a selective capacity to utilize plant glucans.</title>
        <authorList>
            <consortium name="NISC Comparative Sequencing Program"/>
            <person name="Wegmann U."/>
            <person name="Louis P."/>
            <person name="Goesmann A."/>
            <person name="Henrissat B."/>
            <person name="Duncan S.H."/>
            <person name="Flint H.J."/>
        </authorList>
    </citation>
    <scope>NUCLEOTIDE SEQUENCE</scope>
    <source>
        <strain evidence="3">CGMCC 1.18437</strain>
    </source>
</reference>
<sequence>MSDATLGPSSYIVLGLLAGCGGGTSYDLKRWADTSVGYFWTFPRSQLYAEPQRLTDLGLLSAEQEEGGRRRRLYTVTPAGLAALQAWLSTPAGQPELRDEGLLKLFFSDHAAPETVARLAGGQLALHRQRLAEYEAIHTAEHAPGMNGRRPLDMGLLYERAAVAFWSEVQTSSGAPVSGESGQGR</sequence>
<dbReference type="Gene3D" id="1.10.10.10">
    <property type="entry name" value="Winged helix-like DNA-binding domain superfamily/Winged helix DNA-binding domain"/>
    <property type="match status" value="1"/>
</dbReference>
<evidence type="ECO:0000313" key="6">
    <source>
        <dbReference type="Proteomes" id="UP000619376"/>
    </source>
</evidence>
<keyword evidence="6" id="KW-1185">Reference proteome</keyword>
<name>A0A7W8KLB4_9DEIO</name>
<dbReference type="Pfam" id="PF10400">
    <property type="entry name" value="Vir_act_alpha_C"/>
    <property type="match status" value="1"/>
</dbReference>
<dbReference type="Gene3D" id="6.10.140.190">
    <property type="match status" value="1"/>
</dbReference>
<keyword evidence="4" id="KW-0238">DNA-binding</keyword>
<feature type="domain" description="Transcription regulator PadR C-terminal" evidence="2">
    <location>
        <begin position="97"/>
        <end position="141"/>
    </location>
</feature>
<dbReference type="Pfam" id="PF03551">
    <property type="entry name" value="PadR"/>
    <property type="match status" value="1"/>
</dbReference>
<dbReference type="PANTHER" id="PTHR43252">
    <property type="entry name" value="TRANSCRIPTIONAL REGULATOR YQJI"/>
    <property type="match status" value="1"/>
</dbReference>
<proteinExistence type="predicted"/>
<dbReference type="SUPFAM" id="SSF46785">
    <property type="entry name" value="Winged helix' DNA-binding domain"/>
    <property type="match status" value="1"/>
</dbReference>
<comment type="caution">
    <text evidence="4">The sequence shown here is derived from an EMBL/GenBank/DDBJ whole genome shotgun (WGS) entry which is preliminary data.</text>
</comment>
<accession>A0A7W8KLB4</accession>